<organism evidence="1 2">
    <name type="scientific">Thalassolituus maritimus</name>
    <dbReference type="NCBI Taxonomy" id="484498"/>
    <lineage>
        <taxon>Bacteria</taxon>
        <taxon>Pseudomonadati</taxon>
        <taxon>Pseudomonadota</taxon>
        <taxon>Gammaproteobacteria</taxon>
        <taxon>Oceanospirillales</taxon>
        <taxon>Oceanospirillaceae</taxon>
        <taxon>Thalassolituus</taxon>
    </lineage>
</organism>
<name>A0ABP9ZZR7_9GAMM</name>
<comment type="caution">
    <text evidence="1">The sequence shown here is derived from an EMBL/GenBank/DDBJ whole genome shotgun (WGS) entry which is preliminary data.</text>
</comment>
<dbReference type="EMBL" id="BAABWH010000004">
    <property type="protein sequence ID" value="GAA6145648.1"/>
    <property type="molecule type" value="Genomic_DNA"/>
</dbReference>
<accession>A0ABP9ZZR7</accession>
<gene>
    <name evidence="1" type="ORF">NBRC116585_17660</name>
</gene>
<reference evidence="1 2" key="1">
    <citation type="submission" date="2024-04" db="EMBL/GenBank/DDBJ databases">
        <title>Draft genome sequence of Thalassolituus maritimus NBRC 116585.</title>
        <authorList>
            <person name="Miyakawa T."/>
            <person name="Kusuya Y."/>
            <person name="Miura T."/>
        </authorList>
    </citation>
    <scope>NUCLEOTIDE SEQUENCE [LARGE SCALE GENOMIC DNA]</scope>
    <source>
        <strain evidence="1 2">5NW40-0001</strain>
    </source>
</reference>
<keyword evidence="2" id="KW-1185">Reference proteome</keyword>
<evidence type="ECO:0008006" key="3">
    <source>
        <dbReference type="Google" id="ProtNLM"/>
    </source>
</evidence>
<evidence type="ECO:0000313" key="2">
    <source>
        <dbReference type="Proteomes" id="UP001481413"/>
    </source>
</evidence>
<sequence>MWTKIGDYATLQTVFKPLRTSELRALLLFMIVVLTGCELGQSPFADTSNRELRERNYKCQMASSLSAAEIQVCKNIRRECDARAEKGNFVC</sequence>
<dbReference type="Proteomes" id="UP001481413">
    <property type="component" value="Unassembled WGS sequence"/>
</dbReference>
<proteinExistence type="predicted"/>
<protein>
    <recommendedName>
        <fullName evidence="3">Lipoprotein</fullName>
    </recommendedName>
</protein>
<evidence type="ECO:0000313" key="1">
    <source>
        <dbReference type="EMBL" id="GAA6145648.1"/>
    </source>
</evidence>